<keyword evidence="1" id="KW-0812">Transmembrane</keyword>
<dbReference type="KEGG" id="hsn:DV733_10165"/>
<accession>A0A4D6HC63</accession>
<protein>
    <submittedName>
        <fullName evidence="2">DUF63 family protein</fullName>
    </submittedName>
</protein>
<organism evidence="2 3">
    <name type="scientific">Halapricum salinum</name>
    <dbReference type="NCBI Taxonomy" id="1457250"/>
    <lineage>
        <taxon>Archaea</taxon>
        <taxon>Methanobacteriati</taxon>
        <taxon>Methanobacteriota</taxon>
        <taxon>Stenosarchaea group</taxon>
        <taxon>Halobacteria</taxon>
        <taxon>Halobacteriales</taxon>
        <taxon>Haloarculaceae</taxon>
        <taxon>Halapricum</taxon>
    </lineage>
</organism>
<evidence type="ECO:0000256" key="1">
    <source>
        <dbReference type="SAM" id="Phobius"/>
    </source>
</evidence>
<keyword evidence="3" id="KW-1185">Reference proteome</keyword>
<feature type="transmembrane region" description="Helical" evidence="1">
    <location>
        <begin position="79"/>
        <end position="98"/>
    </location>
</feature>
<proteinExistence type="predicted"/>
<feature type="transmembrane region" description="Helical" evidence="1">
    <location>
        <begin position="110"/>
        <end position="129"/>
    </location>
</feature>
<feature type="transmembrane region" description="Helical" evidence="1">
    <location>
        <begin position="12"/>
        <end position="34"/>
    </location>
</feature>
<name>A0A4D6HC63_9EURY</name>
<dbReference type="RefSeq" id="WP_049994803.1">
    <property type="nucleotide sequence ID" value="NZ_CP031310.1"/>
</dbReference>
<feature type="transmembrane region" description="Helical" evidence="1">
    <location>
        <begin position="224"/>
        <end position="244"/>
    </location>
</feature>
<dbReference type="GeneID" id="39848230"/>
<reference evidence="2 3" key="1">
    <citation type="journal article" date="2019" name="Nat. Commun.">
        <title>A new type of DNA phosphorothioation-based antiviral system in archaea.</title>
        <authorList>
            <person name="Xiong L."/>
            <person name="Liu S."/>
            <person name="Chen S."/>
            <person name="Xiao Y."/>
            <person name="Zhu B."/>
            <person name="Gao Y."/>
            <person name="Zhang Y."/>
            <person name="Chen B."/>
            <person name="Luo J."/>
            <person name="Deng Z."/>
            <person name="Chen X."/>
            <person name="Wang L."/>
            <person name="Chen S."/>
        </authorList>
    </citation>
    <scope>NUCLEOTIDE SEQUENCE [LARGE SCALE GENOMIC DNA]</scope>
    <source>
        <strain evidence="2 3">CBA1105</strain>
    </source>
</reference>
<evidence type="ECO:0000313" key="3">
    <source>
        <dbReference type="Proteomes" id="UP000296706"/>
    </source>
</evidence>
<feature type="transmembrane region" description="Helical" evidence="1">
    <location>
        <begin position="141"/>
        <end position="162"/>
    </location>
</feature>
<gene>
    <name evidence="2" type="ORF">DV733_10165</name>
</gene>
<dbReference type="InterPro" id="IPR002749">
    <property type="entry name" value="DUF63"/>
</dbReference>
<keyword evidence="1" id="KW-0472">Membrane</keyword>
<dbReference type="EMBL" id="CP031310">
    <property type="protein sequence ID" value="QCC51583.1"/>
    <property type="molecule type" value="Genomic_DNA"/>
</dbReference>
<dbReference type="PANTHER" id="PTHR40700:SF1">
    <property type="entry name" value="DUF63 DOMAIN-CONTAINING PROTEIN"/>
    <property type="match status" value="1"/>
</dbReference>
<keyword evidence="1" id="KW-1133">Transmembrane helix</keyword>
<sequence length="289" mass="30097">MPLLPSGLVVPPLPYVIAVVVAAATVASFLVSLAPRVEQQHVFAFTPWMAVGASAHVFYQLEPAVDVYPAWAEPLFGAPMVYLTTFVALGAVWTFLAFGSSVNPDENDNVALFLGLAGTAVLLGLLGVAAWREAFVGVEPFWSAAALVITVPVTIGVYFTIAYTATGVVARAKLLGGLVIFAHALDGITTAVGIDILETSERSPLPRTIMDLAGQLPVAETIGVGWLFVLVKLAIAVIVVVAFADYLESDPVRGNLAFAAIIALGLGPAVNNLLLFALRDSAALATVAS</sequence>
<dbReference type="Proteomes" id="UP000296706">
    <property type="component" value="Chromosome"/>
</dbReference>
<dbReference type="Pfam" id="PF01889">
    <property type="entry name" value="DUF63"/>
    <property type="match status" value="1"/>
</dbReference>
<dbReference type="PANTHER" id="PTHR40700">
    <property type="entry name" value="HYPOTHETICAL MEMBRANE PROTEIN, CONSERVED, DUF63 FAMILY"/>
    <property type="match status" value="1"/>
</dbReference>
<feature type="transmembrane region" description="Helical" evidence="1">
    <location>
        <begin position="41"/>
        <end position="59"/>
    </location>
</feature>
<feature type="transmembrane region" description="Helical" evidence="1">
    <location>
        <begin position="174"/>
        <end position="197"/>
    </location>
</feature>
<feature type="transmembrane region" description="Helical" evidence="1">
    <location>
        <begin position="256"/>
        <end position="278"/>
    </location>
</feature>
<dbReference type="AlphaFoldDB" id="A0A4D6HC63"/>
<dbReference type="OrthoDB" id="308209at2157"/>
<evidence type="ECO:0000313" key="2">
    <source>
        <dbReference type="EMBL" id="QCC51583.1"/>
    </source>
</evidence>